<dbReference type="Gene3D" id="1.10.246.40">
    <property type="entry name" value="Tn5 transposase, domain 1"/>
    <property type="match status" value="1"/>
</dbReference>
<dbReference type="Gene3D" id="3.90.350.10">
    <property type="entry name" value="Transposase Inhibitor Protein From Tn5, Chain A, domain 1"/>
    <property type="match status" value="1"/>
</dbReference>
<proteinExistence type="predicted"/>
<feature type="domain" description="Transposase IS4-like" evidence="1">
    <location>
        <begin position="207"/>
        <end position="394"/>
    </location>
</feature>
<reference evidence="3" key="1">
    <citation type="journal article" date="2009" name="Environ. Microbiol.">
        <title>Dynamics of genome evolution in facultative symbionts of aphids.</title>
        <authorList>
            <person name="Degnan P.H."/>
            <person name="Leonardo T.E."/>
            <person name="Cass B.N."/>
            <person name="Hurwitz B."/>
            <person name="Stern D."/>
            <person name="Gibbs R.A."/>
            <person name="Richards S."/>
            <person name="Moran N.A."/>
        </authorList>
    </citation>
    <scope>NUCLEOTIDE SEQUENCE [LARGE SCALE GENOMIC DNA]</scope>
    <source>
        <strain evidence="3">LSR1</strain>
    </source>
</reference>
<dbReference type="GO" id="GO:0003677">
    <property type="term" value="F:DNA binding"/>
    <property type="evidence" value="ECO:0007669"/>
    <property type="project" value="InterPro"/>
</dbReference>
<keyword evidence="4" id="KW-1185">Reference proteome</keyword>
<dbReference type="HOGENOM" id="CLU_045115_0_0_6"/>
<dbReference type="InterPro" id="IPR012337">
    <property type="entry name" value="RNaseH-like_sf"/>
</dbReference>
<dbReference type="NCBIfam" id="NF033590">
    <property type="entry name" value="transpos_IS4_3"/>
    <property type="match status" value="1"/>
</dbReference>
<dbReference type="GO" id="GO:0006313">
    <property type="term" value="P:DNA transposition"/>
    <property type="evidence" value="ECO:0007669"/>
    <property type="project" value="InterPro"/>
</dbReference>
<dbReference type="eggNOG" id="COG3385">
    <property type="taxonomic scope" value="Bacteria"/>
</dbReference>
<protein>
    <submittedName>
        <fullName evidence="3">Putative transposase</fullName>
    </submittedName>
</protein>
<dbReference type="InterPro" id="IPR014735">
    <property type="entry name" value="Transposase_Tn5-like_N"/>
</dbReference>
<dbReference type="Pfam" id="PF14706">
    <property type="entry name" value="Tnp_DNA_bind"/>
    <property type="match status" value="1"/>
</dbReference>
<dbReference type="InterPro" id="IPR038215">
    <property type="entry name" value="TN5-like_N_sf"/>
</dbReference>
<dbReference type="InterPro" id="IPR054836">
    <property type="entry name" value="Tn5_transposase"/>
</dbReference>
<dbReference type="PANTHER" id="PTHR37319:SF1">
    <property type="entry name" value="TRANSPOSASE TN5 DIMERISATION DOMAIN-CONTAINING PROTEIN"/>
    <property type="match status" value="1"/>
</dbReference>
<organism evidence="3 4">
    <name type="scientific">Candidatus Regiella insecticola LSR1</name>
    <dbReference type="NCBI Taxonomy" id="663321"/>
    <lineage>
        <taxon>Bacteria</taxon>
        <taxon>Pseudomonadati</taxon>
        <taxon>Pseudomonadota</taxon>
        <taxon>Gammaproteobacteria</taxon>
        <taxon>Enterobacterales</taxon>
        <taxon>Enterobacteriaceae</taxon>
        <taxon>aphid secondary symbionts</taxon>
        <taxon>Candidatus Regiella</taxon>
    </lineage>
</organism>
<dbReference type="GO" id="GO:0004803">
    <property type="term" value="F:transposase activity"/>
    <property type="evidence" value="ECO:0007669"/>
    <property type="project" value="InterPro"/>
</dbReference>
<dbReference type="Pfam" id="PF01609">
    <property type="entry name" value="DDE_Tnp_1"/>
    <property type="match status" value="1"/>
</dbReference>
<dbReference type="SUPFAM" id="SSF53098">
    <property type="entry name" value="Ribonuclease H-like"/>
    <property type="match status" value="1"/>
</dbReference>
<evidence type="ECO:0000313" key="4">
    <source>
        <dbReference type="Proteomes" id="UP000005726"/>
    </source>
</evidence>
<name>E0WV11_9ENTR</name>
<dbReference type="InterPro" id="IPR002559">
    <property type="entry name" value="Transposase_11"/>
</dbReference>
<dbReference type="AlphaFoldDB" id="E0WV11"/>
<evidence type="ECO:0000313" key="3">
    <source>
        <dbReference type="EMBL" id="EFL91158.1"/>
    </source>
</evidence>
<sequence>MIVSDREKKMKEGNVTTASTGWAESEFGIVDFGDKRLSKGLLKIADSFANSPECSINQACEDWHQSKAAYSFFQNESICERRILESHFTKTVERAQGYPTILAIQDTSYISYKNHKKTQGLGVIAARTRAKTKNFQTHGRIMHTTFAVTTEGLPIGLLEQKISSRPILDEELKELKQRSHNIALPIEEKESIRWIESLEKTNHYPELEKNKVVTVCDREADIYDLFEVASTHSFPFVVRARQDRTVNKKSQYFKKSGEKLLALMSRSPCQGEIKINFPARNNKAKRTAILEVRFNHFTMNPPRNNVKHKTRKLPDLKLHAVSVIEKSTLLGEEPMNWMLLTNIDINNFEEAIEKIQWYCLRWRIEIFHKILKSGLKVEECRLGSAERLIRYLTIMSVIAWRIFFYYINRENKSNPSLYFLTG</sequence>
<dbReference type="InterPro" id="IPR047768">
    <property type="entry name" value="Tn5p-like"/>
</dbReference>
<dbReference type="EMBL" id="GL379727">
    <property type="protein sequence ID" value="EFL91158.1"/>
    <property type="molecule type" value="Genomic_DNA"/>
</dbReference>
<dbReference type="PANTHER" id="PTHR37319">
    <property type="entry name" value="TRANSPOSASE"/>
    <property type="match status" value="1"/>
</dbReference>
<feature type="domain" description="Transposase Tn5-like N-terminal" evidence="2">
    <location>
        <begin position="20"/>
        <end position="78"/>
    </location>
</feature>
<evidence type="ECO:0000259" key="2">
    <source>
        <dbReference type="Pfam" id="PF14706"/>
    </source>
</evidence>
<dbReference type="Proteomes" id="UP000005726">
    <property type="component" value="Unassembled WGS sequence"/>
</dbReference>
<evidence type="ECO:0000259" key="1">
    <source>
        <dbReference type="Pfam" id="PF01609"/>
    </source>
</evidence>
<gene>
    <name evidence="3" type="ORF">REG_1924</name>
</gene>
<accession>E0WV11</accession>